<comment type="similarity">
    <text evidence="1">Belongs to the peptidase S49 family.</text>
</comment>
<evidence type="ECO:0000256" key="5">
    <source>
        <dbReference type="SAM" id="Phobius"/>
    </source>
</evidence>
<dbReference type="GO" id="GO:0016787">
    <property type="term" value="F:hydrolase activity"/>
    <property type="evidence" value="ECO:0007669"/>
    <property type="project" value="UniProtKB-KW"/>
</dbReference>
<dbReference type="Gene3D" id="6.20.330.10">
    <property type="match status" value="1"/>
</dbReference>
<dbReference type="PANTHER" id="PTHR42987:SF8">
    <property type="entry name" value="PROTEINASE"/>
    <property type="match status" value="1"/>
</dbReference>
<dbReference type="PANTHER" id="PTHR42987">
    <property type="entry name" value="PEPTIDASE S49"/>
    <property type="match status" value="1"/>
</dbReference>
<evidence type="ECO:0000313" key="7">
    <source>
        <dbReference type="EMBL" id="WOB11120.1"/>
    </source>
</evidence>
<evidence type="ECO:0000256" key="1">
    <source>
        <dbReference type="ARBA" id="ARBA00008683"/>
    </source>
</evidence>
<geneLocation type="plasmid" evidence="7 8">
    <name>unnamed1</name>
</geneLocation>
<feature type="transmembrane region" description="Helical" evidence="5">
    <location>
        <begin position="59"/>
        <end position="80"/>
    </location>
</feature>
<dbReference type="EC" id="3.4.21.-" evidence="7"/>
<keyword evidence="5" id="KW-0812">Transmembrane</keyword>
<dbReference type="EMBL" id="CP136337">
    <property type="protein sequence ID" value="WOB11120.1"/>
    <property type="molecule type" value="Genomic_DNA"/>
</dbReference>
<dbReference type="RefSeq" id="WP_316704259.1">
    <property type="nucleotide sequence ID" value="NZ_CP136337.1"/>
</dbReference>
<dbReference type="InterPro" id="IPR002142">
    <property type="entry name" value="Peptidase_S49"/>
</dbReference>
<dbReference type="SUPFAM" id="SSF52096">
    <property type="entry name" value="ClpP/crotonase"/>
    <property type="match status" value="1"/>
</dbReference>
<dbReference type="CDD" id="cd07023">
    <property type="entry name" value="S49_Sppa_N_C"/>
    <property type="match status" value="1"/>
</dbReference>
<dbReference type="Proteomes" id="UP001303946">
    <property type="component" value="Plasmid unnamed1"/>
</dbReference>
<evidence type="ECO:0000256" key="3">
    <source>
        <dbReference type="ARBA" id="ARBA00022801"/>
    </source>
</evidence>
<gene>
    <name evidence="7" type="ORF">RXV79_27155</name>
</gene>
<keyword evidence="5" id="KW-1133">Transmembrane helix</keyword>
<dbReference type="Gene3D" id="3.90.226.10">
    <property type="entry name" value="2-enoyl-CoA Hydratase, Chain A, domain 1"/>
    <property type="match status" value="1"/>
</dbReference>
<evidence type="ECO:0000313" key="8">
    <source>
        <dbReference type="Proteomes" id="UP001303946"/>
    </source>
</evidence>
<evidence type="ECO:0000256" key="4">
    <source>
        <dbReference type="ARBA" id="ARBA00022825"/>
    </source>
</evidence>
<keyword evidence="5" id="KW-0472">Membrane</keyword>
<evidence type="ECO:0000259" key="6">
    <source>
        <dbReference type="Pfam" id="PF01343"/>
    </source>
</evidence>
<name>A0ABZ0D1V0_9BURK</name>
<proteinExistence type="inferred from homology"/>
<evidence type="ECO:0000256" key="2">
    <source>
        <dbReference type="ARBA" id="ARBA00022670"/>
    </source>
</evidence>
<dbReference type="InterPro" id="IPR047272">
    <property type="entry name" value="S49_SppA_C"/>
</dbReference>
<sequence length="343" mass="37291">MNMNTTDPQLARPGTAAQQDSQILLLELVRELKGYRESLDASQKQAAAERKSERRHRSLLQGLVFGAPLILGLLYFAFFFSSSTGFRWGPWGQVVGVVRIDGPIGSNEKASAANIIPSLQKAFENPQVKAVVLHIDSGGGAPVEAERIYTAIESLKKKHPKEVVAVVNNIGASAAYMIAVHADKIVAARYAFVGSIGAIMAPWRLDKAIAKVDVSQRVYASGKLKSFLNPYTPVSPEVDAKAQHLVDYFGTVFLNDVKEKRGKALKPGVDYGTGEVWSGIEAKELGLVDQLGTLEEYVGATWSGVKTYDFGPTNDSYQLFARALQDAANSAMERMAFNVPTIR</sequence>
<reference evidence="7 8" key="1">
    <citation type="submission" date="2023-10" db="EMBL/GenBank/DDBJ databases">
        <title>Bacteria for the degradation of biodegradable plastic PBAT(Polybutylene adipate terephthalate).</title>
        <authorList>
            <person name="Weon H.-Y."/>
            <person name="Yeon J."/>
        </authorList>
    </citation>
    <scope>NUCLEOTIDE SEQUENCE [LARGE SCALE GENOMIC DNA]</scope>
    <source>
        <strain evidence="7 8">SBD 7-3</strain>
        <plasmid evidence="7 8">unnamed1</plasmid>
    </source>
</reference>
<feature type="domain" description="Peptidase S49" evidence="6">
    <location>
        <begin position="157"/>
        <end position="298"/>
    </location>
</feature>
<keyword evidence="8" id="KW-1185">Reference proteome</keyword>
<keyword evidence="2" id="KW-0645">Protease</keyword>
<protein>
    <submittedName>
        <fullName evidence="7">S49 family peptidase</fullName>
        <ecNumber evidence="7">3.4.21.-</ecNumber>
    </submittedName>
</protein>
<keyword evidence="7" id="KW-0614">Plasmid</keyword>
<keyword evidence="3 7" id="KW-0378">Hydrolase</keyword>
<dbReference type="InterPro" id="IPR029045">
    <property type="entry name" value="ClpP/crotonase-like_dom_sf"/>
</dbReference>
<dbReference type="Pfam" id="PF01343">
    <property type="entry name" value="Peptidase_S49"/>
    <property type="match status" value="1"/>
</dbReference>
<accession>A0ABZ0D1V0</accession>
<keyword evidence="4" id="KW-0720">Serine protease</keyword>
<organism evidence="7 8">
    <name type="scientific">Piscinibacter gummiphilus</name>
    <dbReference type="NCBI Taxonomy" id="946333"/>
    <lineage>
        <taxon>Bacteria</taxon>
        <taxon>Pseudomonadati</taxon>
        <taxon>Pseudomonadota</taxon>
        <taxon>Betaproteobacteria</taxon>
        <taxon>Burkholderiales</taxon>
        <taxon>Sphaerotilaceae</taxon>
        <taxon>Piscinibacter</taxon>
    </lineage>
</organism>